<dbReference type="Proteomes" id="UP001381693">
    <property type="component" value="Unassembled WGS sequence"/>
</dbReference>
<evidence type="ECO:0000313" key="2">
    <source>
        <dbReference type="EMBL" id="KAK7072277.1"/>
    </source>
</evidence>
<name>A0AAN9A733_HALRR</name>
<reference evidence="2 3" key="1">
    <citation type="submission" date="2023-11" db="EMBL/GenBank/DDBJ databases">
        <title>Halocaridina rubra genome assembly.</title>
        <authorList>
            <person name="Smith C."/>
        </authorList>
    </citation>
    <scope>NUCLEOTIDE SEQUENCE [LARGE SCALE GENOMIC DNA]</scope>
    <source>
        <strain evidence="2">EP-1</strain>
        <tissue evidence="2">Whole</tissue>
    </source>
</reference>
<dbReference type="EMBL" id="JAXCGZ010013571">
    <property type="protein sequence ID" value="KAK7072277.1"/>
    <property type="molecule type" value="Genomic_DNA"/>
</dbReference>
<evidence type="ECO:0000256" key="1">
    <source>
        <dbReference type="SAM" id="MobiDB-lite"/>
    </source>
</evidence>
<feature type="region of interest" description="Disordered" evidence="1">
    <location>
        <begin position="1"/>
        <end position="73"/>
    </location>
</feature>
<protein>
    <submittedName>
        <fullName evidence="2">Uncharacterized protein</fullName>
    </submittedName>
</protein>
<keyword evidence="3" id="KW-1185">Reference proteome</keyword>
<evidence type="ECO:0000313" key="3">
    <source>
        <dbReference type="Proteomes" id="UP001381693"/>
    </source>
</evidence>
<dbReference type="AlphaFoldDB" id="A0AAN9A733"/>
<comment type="caution">
    <text evidence="2">The sequence shown here is derived from an EMBL/GenBank/DDBJ whole genome shotgun (WGS) entry which is preliminary data.</text>
</comment>
<feature type="compositionally biased region" description="Basic and acidic residues" evidence="1">
    <location>
        <begin position="45"/>
        <end position="63"/>
    </location>
</feature>
<accession>A0AAN9A733</accession>
<organism evidence="2 3">
    <name type="scientific">Halocaridina rubra</name>
    <name type="common">Hawaiian red shrimp</name>
    <dbReference type="NCBI Taxonomy" id="373956"/>
    <lineage>
        <taxon>Eukaryota</taxon>
        <taxon>Metazoa</taxon>
        <taxon>Ecdysozoa</taxon>
        <taxon>Arthropoda</taxon>
        <taxon>Crustacea</taxon>
        <taxon>Multicrustacea</taxon>
        <taxon>Malacostraca</taxon>
        <taxon>Eumalacostraca</taxon>
        <taxon>Eucarida</taxon>
        <taxon>Decapoda</taxon>
        <taxon>Pleocyemata</taxon>
        <taxon>Caridea</taxon>
        <taxon>Atyoidea</taxon>
        <taxon>Atyidae</taxon>
        <taxon>Halocaridina</taxon>
    </lineage>
</organism>
<gene>
    <name evidence="2" type="ORF">SK128_022412</name>
</gene>
<proteinExistence type="predicted"/>
<sequence>MRGGVLQVKNEKNRNRSKNATGKSGGRSGVFATSLENSRRTRTATNRENKSNHLLTPKKERVGHPASSIIVRE</sequence>